<dbReference type="RefSeq" id="WP_214213127.1">
    <property type="nucleotide sequence ID" value="NZ_JABBFO010000005.1"/>
</dbReference>
<accession>A0ABS5T4A6</accession>
<protein>
    <recommendedName>
        <fullName evidence="3">Lipoprotein</fullName>
    </recommendedName>
</protein>
<evidence type="ECO:0000313" key="2">
    <source>
        <dbReference type="Proteomes" id="UP000786875"/>
    </source>
</evidence>
<dbReference type="EMBL" id="JABBFO010000005">
    <property type="protein sequence ID" value="MBT0727171.1"/>
    <property type="molecule type" value="Genomic_DNA"/>
</dbReference>
<sequence>MRRSLLLLALTLLLVSCHLPRQYLLPLKVVVENNSLCFSLPPEVMNHHGALYYAGASISLREEEGWRVLWQSSLQPPLSVIPQKKCFDDAPINWRAGTYSLLVVSSTAEGKVRHRFEKTFTLTQDRTGHLAL</sequence>
<dbReference type="Proteomes" id="UP000786875">
    <property type="component" value="Unassembled WGS sequence"/>
</dbReference>
<name>A0ABS5T4A6_9GAMM</name>
<keyword evidence="2" id="KW-1185">Reference proteome</keyword>
<evidence type="ECO:0000313" key="1">
    <source>
        <dbReference type="EMBL" id="MBT0727171.1"/>
    </source>
</evidence>
<dbReference type="NCBIfam" id="NF045617">
    <property type="entry name" value="mostly_LP"/>
    <property type="match status" value="1"/>
</dbReference>
<proteinExistence type="predicted"/>
<gene>
    <name evidence="1" type="ORF">HGT73_07200</name>
</gene>
<evidence type="ECO:0008006" key="3">
    <source>
        <dbReference type="Google" id="ProtNLM"/>
    </source>
</evidence>
<reference evidence="1 2" key="1">
    <citation type="submission" date="2020-04" db="EMBL/GenBank/DDBJ databases">
        <title>Genome sequencing of Rosenbergiella species.</title>
        <authorList>
            <person name="Alvarez-Perez S."/>
            <person name="Lievens B."/>
        </authorList>
    </citation>
    <scope>NUCLEOTIDE SEQUENCE [LARGE SCALE GENOMIC DNA]</scope>
    <source>
        <strain evidence="1 2">CdVSA20.1</strain>
    </source>
</reference>
<comment type="caution">
    <text evidence="1">The sequence shown here is derived from an EMBL/GenBank/DDBJ whole genome shotgun (WGS) entry which is preliminary data.</text>
</comment>
<dbReference type="InterPro" id="IPR054657">
    <property type="entry name" value="T6SS_periplasmic_put"/>
</dbReference>
<organism evidence="1 2">
    <name type="scientific">Rosenbergiella australiborealis</name>
    <dbReference type="NCBI Taxonomy" id="1544696"/>
    <lineage>
        <taxon>Bacteria</taxon>
        <taxon>Pseudomonadati</taxon>
        <taxon>Pseudomonadota</taxon>
        <taxon>Gammaproteobacteria</taxon>
        <taxon>Enterobacterales</taxon>
        <taxon>Erwiniaceae</taxon>
        <taxon>Rosenbergiella</taxon>
    </lineage>
</organism>
<dbReference type="PROSITE" id="PS51257">
    <property type="entry name" value="PROKAR_LIPOPROTEIN"/>
    <property type="match status" value="1"/>
</dbReference>